<gene>
    <name evidence="2" type="ORF">Tasa_020_006</name>
</gene>
<comment type="caution">
    <text evidence="2">The sequence shown here is derived from an EMBL/GenBank/DDBJ whole genome shotgun (WGS) entry which is preliminary data.</text>
</comment>
<dbReference type="STRING" id="1231623.Tasa_020_006"/>
<name>A0A0D6MMA8_9PROT</name>
<evidence type="ECO:0000313" key="3">
    <source>
        <dbReference type="Proteomes" id="UP000032679"/>
    </source>
</evidence>
<dbReference type="Proteomes" id="UP000032679">
    <property type="component" value="Unassembled WGS sequence"/>
</dbReference>
<dbReference type="AlphaFoldDB" id="A0A0D6MMA8"/>
<keyword evidence="3" id="KW-1185">Reference proteome</keyword>
<organism evidence="2 3">
    <name type="scientific">Tanticharoenia sakaeratensis NBRC 103193</name>
    <dbReference type="NCBI Taxonomy" id="1231623"/>
    <lineage>
        <taxon>Bacteria</taxon>
        <taxon>Pseudomonadati</taxon>
        <taxon>Pseudomonadota</taxon>
        <taxon>Alphaproteobacteria</taxon>
        <taxon>Acetobacterales</taxon>
        <taxon>Acetobacteraceae</taxon>
        <taxon>Tanticharoenia</taxon>
    </lineage>
</organism>
<reference evidence="2 3" key="1">
    <citation type="submission" date="2012-10" db="EMBL/GenBank/DDBJ databases">
        <title>Genome sequencing of Tanticharoenia sakaeratensis NBRC 103193.</title>
        <authorList>
            <person name="Azuma Y."/>
            <person name="Hadano H."/>
            <person name="Hirakawa H."/>
            <person name="Matsushita K."/>
        </authorList>
    </citation>
    <scope>NUCLEOTIDE SEQUENCE [LARGE SCALE GENOMIC DNA]</scope>
    <source>
        <strain evidence="2 3">NBRC 103193</strain>
    </source>
</reference>
<dbReference type="EMBL" id="BALE01000020">
    <property type="protein sequence ID" value="GAN54418.1"/>
    <property type="molecule type" value="Genomic_DNA"/>
</dbReference>
<proteinExistence type="predicted"/>
<evidence type="ECO:0000256" key="1">
    <source>
        <dbReference type="SAM" id="MobiDB-lite"/>
    </source>
</evidence>
<evidence type="ECO:0000313" key="2">
    <source>
        <dbReference type="EMBL" id="GAN54418.1"/>
    </source>
</evidence>
<protein>
    <submittedName>
        <fullName evidence="2">Uncharacterized protein</fullName>
    </submittedName>
</protein>
<accession>A0A0D6MMA8</accession>
<feature type="region of interest" description="Disordered" evidence="1">
    <location>
        <begin position="1"/>
        <end position="40"/>
    </location>
</feature>
<feature type="compositionally biased region" description="Gly residues" evidence="1">
    <location>
        <begin position="21"/>
        <end position="35"/>
    </location>
</feature>
<sequence>MSGGGGGRDDGYVGSIRPASNGGGPLGGGGSGGGDPDQCAIVQRAPLNSPVPAVVATLRVGEELDIVLATSSGRPILEVRKGGSVAGALTHRGHLTLIRCIGDGWTYKAIVTSISSGLVELRIQPA</sequence>